<keyword evidence="1" id="KW-0812">Transmembrane</keyword>
<dbReference type="Proteomes" id="UP000694844">
    <property type="component" value="Chromosome 8"/>
</dbReference>
<dbReference type="OrthoDB" id="264520at2759"/>
<feature type="transmembrane region" description="Helical" evidence="1">
    <location>
        <begin position="233"/>
        <end position="261"/>
    </location>
</feature>
<keyword evidence="2" id="KW-1185">Reference proteome</keyword>
<dbReference type="GeneID" id="111108890"/>
<sequence>MEEKSEKLAEIVNKQGEIWRNEIDSIVQEMQSKINDINCQYQTVIDKQEADINQTMNAISQVIQNLRELLDTANVYCVFEYKTKNDQFRKLPPKVKISLLDFVPKKFDREKIMEQFGALSSLTIEDEDYEYIMPSQGTETPTPDRSLMEVPQLLTEITTGCKYLQSVSCLSEEEIWTHANDNIMMLRNLKGELVKSVQSRSKGKRSVRLWFWSRTCAAGPRTDASVTAAGACVLAAAAFVMVVTASAMAVAYIAPCILWWVRPTLTQVVACASTCVEVAGHLRR</sequence>
<proteinExistence type="predicted"/>
<dbReference type="KEGG" id="cvn:111108890"/>
<accession>A0A8B8BB79</accession>
<evidence type="ECO:0000313" key="2">
    <source>
        <dbReference type="Proteomes" id="UP000694844"/>
    </source>
</evidence>
<reference evidence="3" key="1">
    <citation type="submission" date="2025-08" db="UniProtKB">
        <authorList>
            <consortium name="RefSeq"/>
        </authorList>
    </citation>
    <scope>IDENTIFICATION</scope>
    <source>
        <tissue evidence="3">Whole sample</tissue>
    </source>
</reference>
<keyword evidence="1" id="KW-1133">Transmembrane helix</keyword>
<dbReference type="RefSeq" id="XP_022300682.1">
    <property type="nucleotide sequence ID" value="XM_022444974.1"/>
</dbReference>
<protein>
    <submittedName>
        <fullName evidence="3">Uncharacterized protein LOC111108890</fullName>
    </submittedName>
</protein>
<organism evidence="2 3">
    <name type="scientific">Crassostrea virginica</name>
    <name type="common">Eastern oyster</name>
    <dbReference type="NCBI Taxonomy" id="6565"/>
    <lineage>
        <taxon>Eukaryota</taxon>
        <taxon>Metazoa</taxon>
        <taxon>Spiralia</taxon>
        <taxon>Lophotrochozoa</taxon>
        <taxon>Mollusca</taxon>
        <taxon>Bivalvia</taxon>
        <taxon>Autobranchia</taxon>
        <taxon>Pteriomorphia</taxon>
        <taxon>Ostreida</taxon>
        <taxon>Ostreoidea</taxon>
        <taxon>Ostreidae</taxon>
        <taxon>Crassostrea</taxon>
    </lineage>
</organism>
<gene>
    <name evidence="3" type="primary">LOC111108890</name>
</gene>
<keyword evidence="1" id="KW-0472">Membrane</keyword>
<evidence type="ECO:0000256" key="1">
    <source>
        <dbReference type="SAM" id="Phobius"/>
    </source>
</evidence>
<evidence type="ECO:0000313" key="3">
    <source>
        <dbReference type="RefSeq" id="XP_022300682.1"/>
    </source>
</evidence>
<name>A0A8B8BB79_CRAVI</name>
<dbReference type="AlphaFoldDB" id="A0A8B8BB79"/>